<feature type="compositionally biased region" description="Gly residues" evidence="1">
    <location>
        <begin position="59"/>
        <end position="76"/>
    </location>
</feature>
<feature type="region of interest" description="Disordered" evidence="1">
    <location>
        <begin position="42"/>
        <end position="76"/>
    </location>
</feature>
<dbReference type="Proteomes" id="UP000315295">
    <property type="component" value="Unassembled WGS sequence"/>
</dbReference>
<name>A0A540N3W0_MALBA</name>
<gene>
    <name evidence="2" type="ORF">C1H46_008723</name>
</gene>
<accession>A0A540N3W0</accession>
<evidence type="ECO:0000313" key="3">
    <source>
        <dbReference type="Proteomes" id="UP000315295"/>
    </source>
</evidence>
<proteinExistence type="predicted"/>
<dbReference type="AlphaFoldDB" id="A0A540N3W0"/>
<evidence type="ECO:0000256" key="1">
    <source>
        <dbReference type="SAM" id="MobiDB-lite"/>
    </source>
</evidence>
<sequence>MSDRKMEQLWMILQDGTEVISGSGPRVERRVEVAKLVVARPDSGYNGQRPEEPISGLRLDGGAGRSEGGGYAELEG</sequence>
<dbReference type="EMBL" id="VIEB01000117">
    <property type="protein sequence ID" value="TQE05704.1"/>
    <property type="molecule type" value="Genomic_DNA"/>
</dbReference>
<reference evidence="2 3" key="1">
    <citation type="journal article" date="2019" name="G3 (Bethesda)">
        <title>Sequencing of a Wild Apple (Malus baccata) Genome Unravels the Differences Between Cultivated and Wild Apple Species Regarding Disease Resistance and Cold Tolerance.</title>
        <authorList>
            <person name="Chen X."/>
        </authorList>
    </citation>
    <scope>NUCLEOTIDE SEQUENCE [LARGE SCALE GENOMIC DNA]</scope>
    <source>
        <strain evidence="3">cv. Shandingzi</strain>
        <tissue evidence="2">Leaves</tissue>
    </source>
</reference>
<comment type="caution">
    <text evidence="2">The sequence shown here is derived from an EMBL/GenBank/DDBJ whole genome shotgun (WGS) entry which is preliminary data.</text>
</comment>
<evidence type="ECO:0000313" key="2">
    <source>
        <dbReference type="EMBL" id="TQE05704.1"/>
    </source>
</evidence>
<protein>
    <submittedName>
        <fullName evidence="2">Uncharacterized protein</fullName>
    </submittedName>
</protein>
<keyword evidence="3" id="KW-1185">Reference proteome</keyword>
<organism evidence="2 3">
    <name type="scientific">Malus baccata</name>
    <name type="common">Siberian crab apple</name>
    <name type="synonym">Pyrus baccata</name>
    <dbReference type="NCBI Taxonomy" id="106549"/>
    <lineage>
        <taxon>Eukaryota</taxon>
        <taxon>Viridiplantae</taxon>
        <taxon>Streptophyta</taxon>
        <taxon>Embryophyta</taxon>
        <taxon>Tracheophyta</taxon>
        <taxon>Spermatophyta</taxon>
        <taxon>Magnoliopsida</taxon>
        <taxon>eudicotyledons</taxon>
        <taxon>Gunneridae</taxon>
        <taxon>Pentapetalae</taxon>
        <taxon>rosids</taxon>
        <taxon>fabids</taxon>
        <taxon>Rosales</taxon>
        <taxon>Rosaceae</taxon>
        <taxon>Amygdaloideae</taxon>
        <taxon>Maleae</taxon>
        <taxon>Malus</taxon>
    </lineage>
</organism>